<evidence type="ECO:0000256" key="6">
    <source>
        <dbReference type="ARBA" id="ARBA00023242"/>
    </source>
</evidence>
<dbReference type="AlphaFoldDB" id="A0A250X1D9"/>
<dbReference type="InterPro" id="IPR035563">
    <property type="entry name" value="SF3As1_ubi"/>
</dbReference>
<dbReference type="STRING" id="1157962.A0A250X1D9"/>
<evidence type="ECO:0000256" key="7">
    <source>
        <dbReference type="SAM" id="MobiDB-lite"/>
    </source>
</evidence>
<keyword evidence="2" id="KW-0507">mRNA processing</keyword>
<dbReference type="PANTHER" id="PTHR15316:SF1">
    <property type="entry name" value="SPLICING FACTOR 3A SUBUNIT 1"/>
    <property type="match status" value="1"/>
</dbReference>
<comment type="subcellular location">
    <subcellularLocation>
        <location evidence="1">Nucleus</location>
    </subcellularLocation>
</comment>
<proteinExistence type="predicted"/>
<evidence type="ECO:0000259" key="9">
    <source>
        <dbReference type="PROSITE" id="PS50128"/>
    </source>
</evidence>
<evidence type="ECO:0000256" key="4">
    <source>
        <dbReference type="ARBA" id="ARBA00022737"/>
    </source>
</evidence>
<name>A0A250X1D9_9CHLO</name>
<dbReference type="Pfam" id="PF12230">
    <property type="entry name" value="PRP21_like_P"/>
    <property type="match status" value="1"/>
</dbReference>
<gene>
    <name evidence="10" type="ORF">CEUSTIGMA_g4349.t1</name>
</gene>
<keyword evidence="5" id="KW-0508">mRNA splicing</keyword>
<dbReference type="PROSITE" id="PS50128">
    <property type="entry name" value="SURP"/>
    <property type="match status" value="2"/>
</dbReference>
<dbReference type="InterPro" id="IPR029071">
    <property type="entry name" value="Ubiquitin-like_domsf"/>
</dbReference>
<feature type="region of interest" description="Disordered" evidence="7">
    <location>
        <begin position="574"/>
        <end position="616"/>
    </location>
</feature>
<keyword evidence="4" id="KW-0677">Repeat</keyword>
<dbReference type="Gene3D" id="1.10.10.790">
    <property type="entry name" value="Surp module"/>
    <property type="match status" value="2"/>
</dbReference>
<dbReference type="Gene3D" id="3.10.20.90">
    <property type="entry name" value="Phosphatidylinositol 3-kinase Catalytic Subunit, Chain A, domain 1"/>
    <property type="match status" value="1"/>
</dbReference>
<reference evidence="10 11" key="1">
    <citation type="submission" date="2017-08" db="EMBL/GenBank/DDBJ databases">
        <title>Acidophilic green algal genome provides insights into adaptation to an acidic environment.</title>
        <authorList>
            <person name="Hirooka S."/>
            <person name="Hirose Y."/>
            <person name="Kanesaki Y."/>
            <person name="Higuchi S."/>
            <person name="Fujiwara T."/>
            <person name="Onuma R."/>
            <person name="Era A."/>
            <person name="Ohbayashi R."/>
            <person name="Uzuka A."/>
            <person name="Nozaki H."/>
            <person name="Yoshikawa H."/>
            <person name="Miyagishima S.Y."/>
        </authorList>
    </citation>
    <scope>NUCLEOTIDE SEQUENCE [LARGE SCALE GENOMIC DNA]</scope>
    <source>
        <strain evidence="10 11">NIES-2499</strain>
    </source>
</reference>
<evidence type="ECO:0000313" key="10">
    <source>
        <dbReference type="EMBL" id="GAX76903.1"/>
    </source>
</evidence>
<evidence type="ECO:0000256" key="5">
    <source>
        <dbReference type="ARBA" id="ARBA00023187"/>
    </source>
</evidence>
<evidence type="ECO:0000256" key="1">
    <source>
        <dbReference type="ARBA" id="ARBA00004123"/>
    </source>
</evidence>
<protein>
    <recommendedName>
        <fullName evidence="12">Splicing factor 3A subunit 1</fullName>
    </recommendedName>
</protein>
<dbReference type="InterPro" id="IPR022030">
    <property type="entry name" value="SF3A1_dom"/>
</dbReference>
<feature type="region of interest" description="Disordered" evidence="7">
    <location>
        <begin position="668"/>
        <end position="691"/>
    </location>
</feature>
<dbReference type="GO" id="GO:0000381">
    <property type="term" value="P:regulation of alternative mRNA splicing, via spliceosome"/>
    <property type="evidence" value="ECO:0007669"/>
    <property type="project" value="TreeGrafter"/>
</dbReference>
<keyword evidence="3" id="KW-0747">Spliceosome</keyword>
<feature type="region of interest" description="Disordered" evidence="7">
    <location>
        <begin position="118"/>
        <end position="145"/>
    </location>
</feature>
<dbReference type="GO" id="GO:0045292">
    <property type="term" value="P:mRNA cis splicing, via spliceosome"/>
    <property type="evidence" value="ECO:0007669"/>
    <property type="project" value="InterPro"/>
</dbReference>
<dbReference type="PANTHER" id="PTHR15316">
    <property type="entry name" value="SPLICEOSOME ASSOCIATED PROTEIN 114/SWAP SPLICING FACTOR-RELATED"/>
    <property type="match status" value="1"/>
</dbReference>
<comment type="caution">
    <text evidence="10">The sequence shown here is derived from an EMBL/GenBank/DDBJ whole genome shotgun (WGS) entry which is preliminary data.</text>
</comment>
<dbReference type="PROSITE" id="PS50053">
    <property type="entry name" value="UBIQUITIN_2"/>
    <property type="match status" value="1"/>
</dbReference>
<feature type="domain" description="Ubiquitin-like" evidence="8">
    <location>
        <begin position="742"/>
        <end position="798"/>
    </location>
</feature>
<dbReference type="SUPFAM" id="SSF109905">
    <property type="entry name" value="Surp module (SWAP domain)"/>
    <property type="match status" value="2"/>
</dbReference>
<evidence type="ECO:0000259" key="8">
    <source>
        <dbReference type="PROSITE" id="PS50053"/>
    </source>
</evidence>
<keyword evidence="6" id="KW-0539">Nucleus</keyword>
<dbReference type="GO" id="GO:0005686">
    <property type="term" value="C:U2 snRNP"/>
    <property type="evidence" value="ECO:0007669"/>
    <property type="project" value="UniProtKB-ARBA"/>
</dbReference>
<dbReference type="GO" id="GO:0071013">
    <property type="term" value="C:catalytic step 2 spliceosome"/>
    <property type="evidence" value="ECO:0007669"/>
    <property type="project" value="TreeGrafter"/>
</dbReference>
<dbReference type="InterPro" id="IPR000626">
    <property type="entry name" value="Ubiquitin-like_dom"/>
</dbReference>
<dbReference type="OrthoDB" id="447637at2759"/>
<feature type="domain" description="SURP motif" evidence="9">
    <location>
        <begin position="186"/>
        <end position="228"/>
    </location>
</feature>
<keyword evidence="11" id="KW-1185">Reference proteome</keyword>
<dbReference type="GO" id="GO:0071004">
    <property type="term" value="C:U2-type prespliceosome"/>
    <property type="evidence" value="ECO:0007669"/>
    <property type="project" value="TreeGrafter"/>
</dbReference>
<dbReference type="FunFam" id="1.10.10.790:FF:000002">
    <property type="entry name" value="Splicing factor 3A subunit 1"/>
    <property type="match status" value="1"/>
</dbReference>
<feature type="compositionally biased region" description="Low complexity" evidence="7">
    <location>
        <begin position="579"/>
        <end position="591"/>
    </location>
</feature>
<feature type="compositionally biased region" description="Pro residues" evidence="7">
    <location>
        <begin position="592"/>
        <end position="616"/>
    </location>
</feature>
<dbReference type="InterPro" id="IPR045146">
    <property type="entry name" value="SF3A1"/>
</dbReference>
<dbReference type="CDD" id="cd01800">
    <property type="entry name" value="Ubl_SF3a120"/>
    <property type="match status" value="1"/>
</dbReference>
<evidence type="ECO:0000256" key="3">
    <source>
        <dbReference type="ARBA" id="ARBA00022728"/>
    </source>
</evidence>
<sequence length="801" mass="86961">MGDTIHGAIVPAGEVHDAPTSTAMVAVGEAQTHLPPAEELLAIKKLATQTKAIGIILPPPDIRAIIDKTSQFVAKHGGEFEKRILATEKNNVKFNFLVATDPYHAYYKMRIKEFSEPSSDASGAKVDQSKGGAPTANGSSAPGSVPKLDIPAVEVIPHALAKLEKPADELYTAHIPEGLTFMDLDIIKLTAQFVARNGKAFLTGLSSREHTNPQFNFLKPTHSLFSFFTSLCDSYSRVLMPPKGTKERLTKDAADISTMLERCLKRLEWDRVREKEQKDAADEAERERMAVQAIDWHEFVIVETIEFFDDEDEELPAPLALKDIVAMNKAREYMQGSKPEGPGGGEVEGIAAAANGGEPPLVQMDEEEQALVQQGNQAASSMISNRGPSAAPDVDMDLSGAPGTRYQAGASAMSNSIHEVDMDEDNEEDNAPIRVVKNYQRADPRAASARLANGQVYDPTKFVVSPITGELVAVEEMAEHMRISLIDPKWREQREAMMSKLRDSTKAKDDEITRNLVGLAKTRPDIFGSTEEEVTNVVSASIREKLMSGTGRPIVWDGSSEPTEGYLKAIKDSQKEQQLKQQPLQPNRPSAGPAPAPGGLPPPPRPVLPPPPMGMPRPPMPVIPPPVGMPPSMMGLPPPPSMGMPRPPMPGILPRPPMPGGMAPSMMGGPPLPSREAAPPVPEDEREAKRPRTDGAFVLEPEEEFLSKYPGPSKVRVQCPEIEGSDKLIGQLLEVEIASLLDSAGHLKERLASVLGLAANKQRLARDGCGFMRDEFTLAFYNVSPDVILQLTTKERGGKKK</sequence>
<dbReference type="InterPro" id="IPR000061">
    <property type="entry name" value="Surp"/>
</dbReference>
<dbReference type="InterPro" id="IPR035967">
    <property type="entry name" value="SWAP/Surp_sf"/>
</dbReference>
<evidence type="ECO:0000313" key="11">
    <source>
        <dbReference type="Proteomes" id="UP000232323"/>
    </source>
</evidence>
<dbReference type="Proteomes" id="UP000232323">
    <property type="component" value="Unassembled WGS sequence"/>
</dbReference>
<dbReference type="SUPFAM" id="SSF54236">
    <property type="entry name" value="Ubiquitin-like"/>
    <property type="match status" value="1"/>
</dbReference>
<evidence type="ECO:0008006" key="12">
    <source>
        <dbReference type="Google" id="ProtNLM"/>
    </source>
</evidence>
<feature type="domain" description="SURP motif" evidence="9">
    <location>
        <begin position="65"/>
        <end position="107"/>
    </location>
</feature>
<evidence type="ECO:0000256" key="2">
    <source>
        <dbReference type="ARBA" id="ARBA00022664"/>
    </source>
</evidence>
<dbReference type="Pfam" id="PF01805">
    <property type="entry name" value="Surp"/>
    <property type="match status" value="2"/>
</dbReference>
<dbReference type="GO" id="GO:0003723">
    <property type="term" value="F:RNA binding"/>
    <property type="evidence" value="ECO:0007669"/>
    <property type="project" value="InterPro"/>
</dbReference>
<accession>A0A250X1D9</accession>
<organism evidence="10 11">
    <name type="scientific">Chlamydomonas eustigma</name>
    <dbReference type="NCBI Taxonomy" id="1157962"/>
    <lineage>
        <taxon>Eukaryota</taxon>
        <taxon>Viridiplantae</taxon>
        <taxon>Chlorophyta</taxon>
        <taxon>core chlorophytes</taxon>
        <taxon>Chlorophyceae</taxon>
        <taxon>CS clade</taxon>
        <taxon>Chlamydomonadales</taxon>
        <taxon>Chlamydomonadaceae</taxon>
        <taxon>Chlamydomonas</taxon>
    </lineage>
</organism>
<dbReference type="SMART" id="SM00648">
    <property type="entry name" value="SWAP"/>
    <property type="match status" value="2"/>
</dbReference>
<dbReference type="FunFam" id="1.10.10.790:FF:000001">
    <property type="entry name" value="Splicing factor 3a, subunit 1"/>
    <property type="match status" value="1"/>
</dbReference>
<dbReference type="EMBL" id="BEGY01000020">
    <property type="protein sequence ID" value="GAX76903.1"/>
    <property type="molecule type" value="Genomic_DNA"/>
</dbReference>